<dbReference type="GeneID" id="14916644"/>
<proteinExistence type="predicted"/>
<dbReference type="VEuPathDB" id="AmoebaDB:ACA1_002890"/>
<reference evidence="2 3" key="1">
    <citation type="journal article" date="2013" name="Genome Biol.">
        <title>Genome of Acanthamoeba castellanii highlights extensive lateral gene transfer and early evolution of tyrosine kinase signaling.</title>
        <authorList>
            <person name="Clarke M."/>
            <person name="Lohan A.J."/>
            <person name="Liu B."/>
            <person name="Lagkouvardos I."/>
            <person name="Roy S."/>
            <person name="Zafar N."/>
            <person name="Bertelli C."/>
            <person name="Schilde C."/>
            <person name="Kianianmomeni A."/>
            <person name="Burglin T.R."/>
            <person name="Frech C."/>
            <person name="Turcotte B."/>
            <person name="Kopec K.O."/>
            <person name="Synnott J.M."/>
            <person name="Choo C."/>
            <person name="Paponov I."/>
            <person name="Finkler A."/>
            <person name="Soon Heng Tan C."/>
            <person name="Hutchins A.P."/>
            <person name="Weinmeier T."/>
            <person name="Rattei T."/>
            <person name="Chu J.S."/>
            <person name="Gimenez G."/>
            <person name="Irimia M."/>
            <person name="Rigden D.J."/>
            <person name="Fitzpatrick D.A."/>
            <person name="Lorenzo-Morales J."/>
            <person name="Bateman A."/>
            <person name="Chiu C.H."/>
            <person name="Tang P."/>
            <person name="Hegemann P."/>
            <person name="Fromm H."/>
            <person name="Raoult D."/>
            <person name="Greub G."/>
            <person name="Miranda-Saavedra D."/>
            <person name="Chen N."/>
            <person name="Nash P."/>
            <person name="Ginger M.L."/>
            <person name="Horn M."/>
            <person name="Schaap P."/>
            <person name="Caler L."/>
            <person name="Loftus B."/>
        </authorList>
    </citation>
    <scope>NUCLEOTIDE SEQUENCE [LARGE SCALE GENOMIC DNA]</scope>
    <source>
        <strain evidence="2 3">Neff</strain>
    </source>
</reference>
<name>L8GS20_ACACF</name>
<protein>
    <submittedName>
        <fullName evidence="2">Uncharacterized protein</fullName>
    </submittedName>
</protein>
<evidence type="ECO:0000256" key="1">
    <source>
        <dbReference type="SAM" id="MobiDB-lite"/>
    </source>
</evidence>
<dbReference type="EMBL" id="KB008011">
    <property type="protein sequence ID" value="ELR15974.1"/>
    <property type="molecule type" value="Genomic_DNA"/>
</dbReference>
<dbReference type="RefSeq" id="XP_004337987.1">
    <property type="nucleotide sequence ID" value="XM_004337939.1"/>
</dbReference>
<feature type="region of interest" description="Disordered" evidence="1">
    <location>
        <begin position="1"/>
        <end position="29"/>
    </location>
</feature>
<evidence type="ECO:0000313" key="3">
    <source>
        <dbReference type="Proteomes" id="UP000011083"/>
    </source>
</evidence>
<sequence length="169" mass="18598">MRLAIRPDLAPRDPLDTLGRKEGARSSVAQHPTAAFRVVATGQHRKTIDEEGPRGRIIRAVLDNPETADLVRQQAAQLALAPLPDQSLVGLRLRWAPEEWPAGLGMPDDGQPRLDDAILDALVARRLTLASTGSRRWTPSASASRARCRTDTNCSTIRHRLQPDELTYS</sequence>
<accession>L8GS20</accession>
<organism evidence="2 3">
    <name type="scientific">Acanthamoeba castellanii (strain ATCC 30010 / Neff)</name>
    <dbReference type="NCBI Taxonomy" id="1257118"/>
    <lineage>
        <taxon>Eukaryota</taxon>
        <taxon>Amoebozoa</taxon>
        <taxon>Discosea</taxon>
        <taxon>Longamoebia</taxon>
        <taxon>Centramoebida</taxon>
        <taxon>Acanthamoebidae</taxon>
        <taxon>Acanthamoeba</taxon>
    </lineage>
</organism>
<dbReference type="KEGG" id="acan:ACA1_002890"/>
<dbReference type="AlphaFoldDB" id="L8GS20"/>
<feature type="compositionally biased region" description="Basic and acidic residues" evidence="1">
    <location>
        <begin position="9"/>
        <end position="24"/>
    </location>
</feature>
<dbReference type="Proteomes" id="UP000011083">
    <property type="component" value="Unassembled WGS sequence"/>
</dbReference>
<keyword evidence="3" id="KW-1185">Reference proteome</keyword>
<feature type="non-terminal residue" evidence="2">
    <location>
        <position position="169"/>
    </location>
</feature>
<gene>
    <name evidence="2" type="ORF">ACA1_002890</name>
</gene>
<evidence type="ECO:0000313" key="2">
    <source>
        <dbReference type="EMBL" id="ELR15974.1"/>
    </source>
</evidence>